<reference evidence="1 2" key="1">
    <citation type="submission" date="2013-08" db="EMBL/GenBank/DDBJ databases">
        <authorList>
            <person name="Durkin A.S."/>
            <person name="Haft D.R."/>
            <person name="McCorrison J."/>
            <person name="Torralba M."/>
            <person name="Gillis M."/>
            <person name="Haft D.H."/>
            <person name="Methe B."/>
            <person name="Sutton G."/>
            <person name="Nelson K.E."/>
        </authorList>
    </citation>
    <scope>NUCLEOTIDE SEQUENCE [LARGE SCALE GENOMIC DNA]</scope>
    <source>
        <strain evidence="1 2">F0493</strain>
    </source>
</reference>
<accession>U2KQU9</accession>
<evidence type="ECO:0000313" key="1">
    <source>
        <dbReference type="EMBL" id="ERK00872.1"/>
    </source>
</evidence>
<comment type="caution">
    <text evidence="1">The sequence shown here is derived from an EMBL/GenBank/DDBJ whole genome shotgun (WGS) entry which is preliminary data.</text>
</comment>
<proteinExistence type="predicted"/>
<name>U2KQU9_9BACT</name>
<organism evidence="1 2">
    <name type="scientific">Segatella salivae F0493</name>
    <dbReference type="NCBI Taxonomy" id="1395125"/>
    <lineage>
        <taxon>Bacteria</taxon>
        <taxon>Pseudomonadati</taxon>
        <taxon>Bacteroidota</taxon>
        <taxon>Bacteroidia</taxon>
        <taxon>Bacteroidales</taxon>
        <taxon>Prevotellaceae</taxon>
        <taxon>Segatella</taxon>
    </lineage>
</organism>
<dbReference type="EMBL" id="AWGW01000017">
    <property type="protein sequence ID" value="ERK00872.1"/>
    <property type="molecule type" value="Genomic_DNA"/>
</dbReference>
<dbReference type="Proteomes" id="UP000017023">
    <property type="component" value="Unassembled WGS sequence"/>
</dbReference>
<protein>
    <submittedName>
        <fullName evidence="1">Uncharacterized protein</fullName>
    </submittedName>
</protein>
<gene>
    <name evidence="1" type="ORF">HMPREF9145_2030</name>
</gene>
<sequence>MTHFTQPNRGNHACYGYKRTLLLIVITEAFLQKHSKTTQKAYSVFYFAE</sequence>
<evidence type="ECO:0000313" key="2">
    <source>
        <dbReference type="Proteomes" id="UP000017023"/>
    </source>
</evidence>
<dbReference type="AlphaFoldDB" id="U2KQU9"/>